<evidence type="ECO:0000313" key="9">
    <source>
        <dbReference type="EMBL" id="QDO84803.1"/>
    </source>
</evidence>
<evidence type="ECO:0000256" key="1">
    <source>
        <dbReference type="ARBA" id="ARBA00022598"/>
    </source>
</evidence>
<dbReference type="PANTHER" id="PTHR11846:SF0">
    <property type="entry name" value="ADENYLOSUCCINATE SYNTHETASE"/>
    <property type="match status" value="1"/>
</dbReference>
<feature type="binding site" evidence="7">
    <location>
        <begin position="295"/>
        <end position="301"/>
    </location>
    <ligand>
        <name>substrate</name>
    </ligand>
</feature>
<comment type="catalytic activity">
    <reaction evidence="7 8">
        <text>IMP + L-aspartate + GTP = N(6)-(1,2-dicarboxyethyl)-AMP + GDP + phosphate + 2 H(+)</text>
        <dbReference type="Rhea" id="RHEA:15753"/>
        <dbReference type="ChEBI" id="CHEBI:15378"/>
        <dbReference type="ChEBI" id="CHEBI:29991"/>
        <dbReference type="ChEBI" id="CHEBI:37565"/>
        <dbReference type="ChEBI" id="CHEBI:43474"/>
        <dbReference type="ChEBI" id="CHEBI:57567"/>
        <dbReference type="ChEBI" id="CHEBI:58053"/>
        <dbReference type="ChEBI" id="CHEBI:58189"/>
        <dbReference type="EC" id="6.3.4.4"/>
    </reaction>
</comment>
<dbReference type="SMART" id="SM00788">
    <property type="entry name" value="Adenylsucc_synt"/>
    <property type="match status" value="1"/>
</dbReference>
<comment type="caution">
    <text evidence="7">Lacks conserved residue(s) required for the propagation of feature annotation.</text>
</comment>
<keyword evidence="4 7" id="KW-0658">Purine biosynthesis</keyword>
<keyword evidence="2 7" id="KW-0479">Metal-binding</keyword>
<dbReference type="EC" id="6.3.4.4" evidence="7 8"/>
<proteinExistence type="inferred from homology"/>
<keyword evidence="1 7" id="KW-0436">Ligase</keyword>
<feature type="binding site" evidence="7">
    <location>
        <begin position="408"/>
        <end position="410"/>
    </location>
    <ligand>
        <name>GTP</name>
        <dbReference type="ChEBI" id="CHEBI:37565"/>
    </ligand>
</feature>
<keyword evidence="7" id="KW-0963">Cytoplasm</keyword>
<dbReference type="Pfam" id="PF00709">
    <property type="entry name" value="Adenylsucc_synt"/>
    <property type="match status" value="1"/>
</dbReference>
<feature type="binding site" evidence="7">
    <location>
        <begin position="39"/>
        <end position="41"/>
    </location>
    <ligand>
        <name>GTP</name>
        <dbReference type="ChEBI" id="CHEBI:37565"/>
    </ligand>
</feature>
<feature type="binding site" evidence="7">
    <location>
        <begin position="327"/>
        <end position="329"/>
    </location>
    <ligand>
        <name>GTP</name>
        <dbReference type="ChEBI" id="CHEBI:37565"/>
    </ligand>
</feature>
<comment type="subcellular location">
    <subcellularLocation>
        <location evidence="7">Cytoplasm</location>
    </subcellularLocation>
</comment>
<feature type="active site" description="Proton donor" evidence="7">
    <location>
        <position position="40"/>
    </location>
</feature>
<dbReference type="EMBL" id="CP041614">
    <property type="protein sequence ID" value="QDO84803.1"/>
    <property type="molecule type" value="Genomic_DNA"/>
</dbReference>
<feature type="binding site" evidence="7">
    <location>
        <position position="39"/>
    </location>
    <ligand>
        <name>Mg(2+)</name>
        <dbReference type="ChEBI" id="CHEBI:18420"/>
    </ligand>
</feature>
<evidence type="ECO:0000256" key="8">
    <source>
        <dbReference type="RuleBase" id="RU000520"/>
    </source>
</evidence>
<comment type="subunit">
    <text evidence="7">Homodimer.</text>
</comment>
<comment type="cofactor">
    <cofactor evidence="7">
        <name>Mg(2+)</name>
        <dbReference type="ChEBI" id="CHEBI:18420"/>
    </cofactor>
    <text evidence="7">Binds 1 Mg(2+) ion per subunit.</text>
</comment>
<dbReference type="InterPro" id="IPR018220">
    <property type="entry name" value="Adenylosuccin_syn_GTP-bd"/>
</dbReference>
<feature type="binding site" description="in other chain" evidence="7">
    <location>
        <position position="221"/>
    </location>
    <ligand>
        <name>IMP</name>
        <dbReference type="ChEBI" id="CHEBI:58053"/>
        <note>ligand shared between dimeric partners</note>
    </ligand>
</feature>
<feature type="binding site" evidence="7">
    <location>
        <position position="139"/>
    </location>
    <ligand>
        <name>IMP</name>
        <dbReference type="ChEBI" id="CHEBI:58053"/>
        <note>ligand shared between dimeric partners</note>
    </ligand>
</feature>
<evidence type="ECO:0000256" key="3">
    <source>
        <dbReference type="ARBA" id="ARBA00022741"/>
    </source>
</evidence>
<dbReference type="PANTHER" id="PTHR11846">
    <property type="entry name" value="ADENYLOSUCCINATE SYNTHETASE"/>
    <property type="match status" value="1"/>
</dbReference>
<keyword evidence="6 7" id="KW-0342">GTP-binding</keyword>
<dbReference type="Gene3D" id="3.90.170.10">
    <property type="entry name" value="Adenylosuccinate Synthetase, subunit A, domain 3"/>
    <property type="match status" value="1"/>
</dbReference>
<name>A0ABX5X0C9_9GAMM</name>
<dbReference type="SUPFAM" id="SSF52540">
    <property type="entry name" value="P-loop containing nucleoside triphosphate hydrolases"/>
    <property type="match status" value="1"/>
</dbReference>
<dbReference type="HAMAP" id="MF_00011">
    <property type="entry name" value="Adenylosucc_synth"/>
    <property type="match status" value="1"/>
</dbReference>
<dbReference type="InterPro" id="IPR042111">
    <property type="entry name" value="Adenylosuccinate_synth_dom3"/>
</dbReference>
<accession>A0ABX5X0C9</accession>
<keyword evidence="10" id="KW-1185">Reference proteome</keyword>
<feature type="binding site" description="in other chain" evidence="7">
    <location>
        <begin position="37"/>
        <end position="40"/>
    </location>
    <ligand>
        <name>IMP</name>
        <dbReference type="ChEBI" id="CHEBI:58053"/>
        <note>ligand shared between dimeric partners</note>
    </ligand>
</feature>
<feature type="active site" description="Proton acceptor" evidence="7">
    <location>
        <position position="12"/>
    </location>
</feature>
<dbReference type="Proteomes" id="UP000315947">
    <property type="component" value="Chromosome"/>
</dbReference>
<evidence type="ECO:0000256" key="7">
    <source>
        <dbReference type="HAMAP-Rule" id="MF_00011"/>
    </source>
</evidence>
<keyword evidence="3 7" id="KW-0547">Nucleotide-binding</keyword>
<reference evidence="9 10" key="1">
    <citation type="submission" date="2019-07" db="EMBL/GenBank/DDBJ databases">
        <title>Shewanella sp. YLB-06 whole genomic sequence.</title>
        <authorList>
            <person name="Yu L."/>
        </authorList>
    </citation>
    <scope>NUCLEOTIDE SEQUENCE [LARGE SCALE GENOMIC DNA]</scope>
    <source>
        <strain evidence="9 10">YLB-06</strain>
    </source>
</reference>
<comment type="pathway">
    <text evidence="7 8">Purine metabolism; AMP biosynthesis via de novo pathway; AMP from IMP: step 1/2.</text>
</comment>
<dbReference type="RefSeq" id="WP_144047154.1">
    <property type="nucleotide sequence ID" value="NZ_CP041614.1"/>
</dbReference>
<dbReference type="Gene3D" id="1.10.300.10">
    <property type="entry name" value="Adenylosuccinate Synthetase, subunit A, domain 2"/>
    <property type="match status" value="1"/>
</dbReference>
<dbReference type="Gene3D" id="3.40.440.10">
    <property type="entry name" value="Adenylosuccinate Synthetase, subunit A, domain 1"/>
    <property type="match status" value="1"/>
</dbReference>
<dbReference type="InterPro" id="IPR001114">
    <property type="entry name" value="Adenylosuccinate_synthetase"/>
</dbReference>
<dbReference type="PROSITE" id="PS01266">
    <property type="entry name" value="ADENYLOSUCCIN_SYN_1"/>
    <property type="match status" value="1"/>
</dbReference>
<dbReference type="InterPro" id="IPR042110">
    <property type="entry name" value="Adenylosuccinate_synth_dom2"/>
</dbReference>
<sequence length="436" mass="49565">MFKAVIGLQFGDEGKGKFVDLLAQRYKHIARFNGGTNAGHTVSFNGKRTVFSQIPATVIDGKHLYVCQGALICMEKMIEELAFLREYCPNSKVFIDPRCHITLPIHIELNKASEAYKGKNKIGSVGVGVGACFEDKTNRTGIRLIDTMDEKRLKEKLEILWHLRQKQISKVFNSELWLDFEQEYCRLLEQGKELKSYFAYTNEIIGELISDKVNILLESSQATFLDNSFGTYPYTVAYQTLIQNCFPSIGIPANKISILGVMKCYMIRVGNGPFPTELFDEKANYIRVKGNEFGSVSKRPRRCGWLDLVLIEHSIKLNGVNEIAITNVDALAGVETVQVCTSYKLNNRPVCTNEALLYLDDVTLEYQSFKGWPELAEHYDNVEQLPNELIEYLCFIQSRVNVDISHISYGPDRSQTIEVRTKLLKCNFSLLEEMLV</sequence>
<comment type="similarity">
    <text evidence="7 8">Belongs to the adenylosuccinate synthetase family.</text>
</comment>
<feature type="binding site" evidence="7">
    <location>
        <position position="301"/>
    </location>
    <ligand>
        <name>GTP</name>
        <dbReference type="ChEBI" id="CHEBI:37565"/>
    </ligand>
</feature>
<feature type="binding site" evidence="7">
    <location>
        <begin position="11"/>
        <end position="17"/>
    </location>
    <ligand>
        <name>GTP</name>
        <dbReference type="ChEBI" id="CHEBI:37565"/>
    </ligand>
</feature>
<evidence type="ECO:0000313" key="10">
    <source>
        <dbReference type="Proteomes" id="UP000315947"/>
    </source>
</evidence>
<evidence type="ECO:0000256" key="2">
    <source>
        <dbReference type="ARBA" id="ARBA00022723"/>
    </source>
</evidence>
<dbReference type="CDD" id="cd03108">
    <property type="entry name" value="AdSS"/>
    <property type="match status" value="1"/>
</dbReference>
<feature type="binding site" description="in other chain" evidence="7">
    <location>
        <begin position="12"/>
        <end position="15"/>
    </location>
    <ligand>
        <name>IMP</name>
        <dbReference type="ChEBI" id="CHEBI:58053"/>
        <note>ligand shared between dimeric partners</note>
    </ligand>
</feature>
<gene>
    <name evidence="7" type="primary">purA</name>
    <name evidence="9" type="ORF">FM037_18245</name>
</gene>
<organism evidence="9 10">
    <name type="scientific">Shewanella psychropiezotolerans</name>
    <dbReference type="NCBI Taxonomy" id="2593655"/>
    <lineage>
        <taxon>Bacteria</taxon>
        <taxon>Pseudomonadati</taxon>
        <taxon>Pseudomonadota</taxon>
        <taxon>Gammaproteobacteria</taxon>
        <taxon>Alteromonadales</taxon>
        <taxon>Shewanellaceae</taxon>
        <taxon>Shewanella</taxon>
    </lineage>
</organism>
<feature type="binding site" evidence="7">
    <location>
        <position position="12"/>
    </location>
    <ligand>
        <name>Mg(2+)</name>
        <dbReference type="ChEBI" id="CHEBI:18420"/>
    </ligand>
</feature>
<evidence type="ECO:0000256" key="4">
    <source>
        <dbReference type="ARBA" id="ARBA00022755"/>
    </source>
</evidence>
<evidence type="ECO:0000256" key="6">
    <source>
        <dbReference type="ARBA" id="ARBA00023134"/>
    </source>
</evidence>
<evidence type="ECO:0000256" key="5">
    <source>
        <dbReference type="ARBA" id="ARBA00022842"/>
    </source>
</evidence>
<dbReference type="InterPro" id="IPR027417">
    <property type="entry name" value="P-loop_NTPase"/>
</dbReference>
<keyword evidence="5 7" id="KW-0460">Magnesium</keyword>
<comment type="function">
    <text evidence="7">Plays an important role in the de novo pathway of purine nucleotide biosynthesis. Catalyzes the first committed step in the biosynthesis of AMP from IMP.</text>
</comment>
<protein>
    <recommendedName>
        <fullName evidence="7 8">Adenylosuccinate synthetase</fullName>
        <shortName evidence="7">AMPSase</shortName>
        <shortName evidence="7">AdSS</shortName>
        <ecNumber evidence="7 8">6.3.4.4</ecNumber>
    </recommendedName>
    <alternativeName>
        <fullName evidence="7">IMP--aspartate ligase</fullName>
    </alternativeName>
</protein>
<feature type="binding site" description="in other chain" evidence="7">
    <location>
        <position position="299"/>
    </location>
    <ligand>
        <name>IMP</name>
        <dbReference type="ChEBI" id="CHEBI:58053"/>
        <note>ligand shared between dimeric partners</note>
    </ligand>
</feature>
<dbReference type="InterPro" id="IPR042109">
    <property type="entry name" value="Adenylosuccinate_synth_dom1"/>
</dbReference>